<dbReference type="Pfam" id="PF25781">
    <property type="entry name" value="TPR_TEX10"/>
    <property type="match status" value="1"/>
</dbReference>
<protein>
    <submittedName>
        <fullName evidence="7">Uncharacterized protein</fullName>
    </submittedName>
</protein>
<evidence type="ECO:0000313" key="7">
    <source>
        <dbReference type="EMBL" id="RYQ86172.1"/>
    </source>
</evidence>
<dbReference type="InterPro" id="IPR011989">
    <property type="entry name" value="ARM-like"/>
</dbReference>
<dbReference type="InterPro" id="IPR024679">
    <property type="entry name" value="Ipi1_N"/>
</dbReference>
<accession>A0A444X934</accession>
<gene>
    <name evidence="7" type="ORF">Ahy_B10g105852</name>
</gene>
<comment type="similarity">
    <text evidence="3">Belongs to the IPI1/TEX10 family.</text>
</comment>
<evidence type="ECO:0000313" key="8">
    <source>
        <dbReference type="Proteomes" id="UP000289738"/>
    </source>
</evidence>
<feature type="domain" description="TEX10-like TPR repeats" evidence="6">
    <location>
        <begin position="496"/>
        <end position="620"/>
    </location>
</feature>
<dbReference type="STRING" id="3818.A0A444X934"/>
<dbReference type="InterPro" id="IPR057949">
    <property type="entry name" value="TPR_TEX10"/>
</dbReference>
<dbReference type="GO" id="GO:0005634">
    <property type="term" value="C:nucleus"/>
    <property type="evidence" value="ECO:0007669"/>
    <property type="project" value="UniProtKB-SubCell"/>
</dbReference>
<feature type="domain" description="Pre-rRNA-processing protein Ipi1 N-terminal" evidence="5">
    <location>
        <begin position="144"/>
        <end position="205"/>
    </location>
</feature>
<name>A0A444X934_ARAHY</name>
<dbReference type="PANTHER" id="PTHR16056:SF2">
    <property type="entry name" value="TESTIS-EXPRESSED PROTEIN 10"/>
    <property type="match status" value="1"/>
</dbReference>
<dbReference type="FunFam" id="1.25.10.10:FF:000348">
    <property type="entry name" value="uncharacterized protein LOC106763108 isoform X2"/>
    <property type="match status" value="1"/>
</dbReference>
<keyword evidence="8" id="KW-1185">Reference proteome</keyword>
<dbReference type="Gene3D" id="1.25.10.10">
    <property type="entry name" value="Leucine-rich Repeat Variant"/>
    <property type="match status" value="1"/>
</dbReference>
<comment type="caution">
    <text evidence="7">The sequence shown here is derived from an EMBL/GenBank/DDBJ whole genome shotgun (WGS) entry which is preliminary data.</text>
</comment>
<dbReference type="EMBL" id="SDMP01000020">
    <property type="protein sequence ID" value="RYQ86172.1"/>
    <property type="molecule type" value="Genomic_DNA"/>
</dbReference>
<dbReference type="InterPro" id="IPR016024">
    <property type="entry name" value="ARM-type_fold"/>
</dbReference>
<evidence type="ECO:0000256" key="1">
    <source>
        <dbReference type="ARBA" id="ARBA00004604"/>
    </source>
</evidence>
<evidence type="ECO:0000256" key="4">
    <source>
        <dbReference type="ARBA" id="ARBA00023242"/>
    </source>
</evidence>
<dbReference type="Pfam" id="PF12333">
    <property type="entry name" value="Ipi1_N"/>
    <property type="match status" value="1"/>
</dbReference>
<evidence type="ECO:0000256" key="3">
    <source>
        <dbReference type="ARBA" id="ARBA00006427"/>
    </source>
</evidence>
<dbReference type="PANTHER" id="PTHR16056">
    <property type="entry name" value="REGULATOR OF MICROTUBULE DYNAMICS PROTEIN"/>
    <property type="match status" value="1"/>
</dbReference>
<keyword evidence="4" id="KW-0539">Nucleus</keyword>
<dbReference type="SUPFAM" id="SSF48371">
    <property type="entry name" value="ARM repeat"/>
    <property type="match status" value="2"/>
</dbReference>
<evidence type="ECO:0000256" key="2">
    <source>
        <dbReference type="ARBA" id="ARBA00004642"/>
    </source>
</evidence>
<reference evidence="7 8" key="1">
    <citation type="submission" date="2019-01" db="EMBL/GenBank/DDBJ databases">
        <title>Sequencing of cultivated peanut Arachis hypogaea provides insights into genome evolution and oil improvement.</title>
        <authorList>
            <person name="Chen X."/>
        </authorList>
    </citation>
    <scope>NUCLEOTIDE SEQUENCE [LARGE SCALE GENOMIC DNA]</scope>
    <source>
        <strain evidence="8">cv. Fuhuasheng</strain>
        <tissue evidence="7">Leaves</tissue>
    </source>
</reference>
<dbReference type="Proteomes" id="UP000289738">
    <property type="component" value="Chromosome B10"/>
</dbReference>
<proteinExistence type="inferred from homology"/>
<evidence type="ECO:0000259" key="5">
    <source>
        <dbReference type="Pfam" id="PF12333"/>
    </source>
</evidence>
<dbReference type="AlphaFoldDB" id="A0A444X934"/>
<evidence type="ECO:0000259" key="6">
    <source>
        <dbReference type="Pfam" id="PF25781"/>
    </source>
</evidence>
<comment type="subcellular location">
    <subcellularLocation>
        <location evidence="1">Nucleus</location>
        <location evidence="1">Nucleolus</location>
    </subcellularLocation>
    <subcellularLocation>
        <location evidence="2">Nucleus</location>
        <location evidence="2">Nucleoplasm</location>
    </subcellularLocation>
</comment>
<organism evidence="7 8">
    <name type="scientific">Arachis hypogaea</name>
    <name type="common">Peanut</name>
    <dbReference type="NCBI Taxonomy" id="3818"/>
    <lineage>
        <taxon>Eukaryota</taxon>
        <taxon>Viridiplantae</taxon>
        <taxon>Streptophyta</taxon>
        <taxon>Embryophyta</taxon>
        <taxon>Tracheophyta</taxon>
        <taxon>Spermatophyta</taxon>
        <taxon>Magnoliopsida</taxon>
        <taxon>eudicotyledons</taxon>
        <taxon>Gunneridae</taxon>
        <taxon>Pentapetalae</taxon>
        <taxon>rosids</taxon>
        <taxon>fabids</taxon>
        <taxon>Fabales</taxon>
        <taxon>Fabaceae</taxon>
        <taxon>Papilionoideae</taxon>
        <taxon>50 kb inversion clade</taxon>
        <taxon>dalbergioids sensu lato</taxon>
        <taxon>Dalbergieae</taxon>
        <taxon>Pterocarpus clade</taxon>
        <taxon>Arachis</taxon>
    </lineage>
</organism>
<sequence>MTRSKANSKKPRGVDFKKIRRKIGKKLPPPKNATNTEIKSKAIVLPEQSVAADKAGLAVNKKGLTLKELLQQTSHHNAKVRRDALVGIKDLFNKFPTEMKLHKYAAIEKLRERIGDDDMVVRKTLYDLFKSVILPGCKEDNQELIVSLLMAYIFNAMTHFSFDIRIMAFDFLDLVLLFYPPSFSSFAEKIFQNYEDILRKNQYFSQDRGKLKDALAGLIRCLSLLPWNKGETNLVNKNENDRILLHAFHDDMPRSSNGFSHIIKKLRDIAPLLINSFLEFTPSITAMSSIEGKSFGCMLSILHGIDLIIRSFVYGADKDSESPSMEGEPNGAMWDVKISSILLKKLFPLFPLSPAHHLSEKDNNRLVDLNMAVAKIFFELNEWICLPPDLLEKFLEFMEHALLGQVCEGARSDNAVSEKRLIQLLPFIPKFVSRGASYWTTRLLQAFTYIFRESKPGSLLKLACLSAIEDMLTPIQAMLSLETSNPENLKLQESLMAWIAELPLLLIQLGDNHPACSEVALRLQLHIGQRAFSNSSLACMYDDIQDKLQNFYCTCQGEEGKKCSGSFVRLPRECQELSLCCLYYLSHLDLPILKSIACCCLSPELDPSVLFRIIEILHSAYREGHIKIADHLSIFITLVLRFKVSPEGSSGLKSDIFCQTIKSMTTLLCSYMAQIGGNYLVLNIIEKVIIDHILLKPPLDNSCSLLRMIVTVDSKPTRLSEQSIITLGTYLSQYLIDAAQCLPEDYDEQCKSSTQLTTVHYYLLPCFFLFDRCHKLLNLVLKTMGSAVAESSLWPISDNCTQHPNNWLVRVNAVASVLLLINKDLKMQQIMSSCKEGVDSVIQNVSSLQSSEKITANSLLHTPHGRQKDLENGLWETPRLELIKDRLRRRNFGISFTKSEFVLATINYSTAY</sequence>